<dbReference type="EMBL" id="CP101398">
    <property type="protein sequence ID" value="UTR83648.1"/>
    <property type="molecule type" value="Genomic_DNA"/>
</dbReference>
<protein>
    <submittedName>
        <fullName evidence="3">DUF4352 domain-containing protein</fullName>
    </submittedName>
</protein>
<evidence type="ECO:0000259" key="2">
    <source>
        <dbReference type="Pfam" id="PF11611"/>
    </source>
</evidence>
<accession>A0ABY5FJE4</accession>
<proteinExistence type="predicted"/>
<dbReference type="InterPro" id="IPR029050">
    <property type="entry name" value="Immunoprotect_excell_Ig-like"/>
</dbReference>
<dbReference type="InterPro" id="IPR029051">
    <property type="entry name" value="DUF4352"/>
</dbReference>
<dbReference type="RefSeq" id="WP_255240323.1">
    <property type="nucleotide sequence ID" value="NZ_CP101398.1"/>
</dbReference>
<dbReference type="Gene3D" id="2.60.40.1240">
    <property type="match status" value="1"/>
</dbReference>
<dbReference type="Pfam" id="PF11611">
    <property type="entry name" value="DUF4352"/>
    <property type="match status" value="1"/>
</dbReference>
<keyword evidence="3" id="KW-0614">Plasmid</keyword>
<dbReference type="Proteomes" id="UP001058236">
    <property type="component" value="Plasmid unnamed"/>
</dbReference>
<evidence type="ECO:0000313" key="4">
    <source>
        <dbReference type="Proteomes" id="UP001058236"/>
    </source>
</evidence>
<reference evidence="3" key="1">
    <citation type="submission" date="2022-07" db="EMBL/GenBank/DDBJ databases">
        <title>Genomic of Streptomyces cavourensis F2.</title>
        <authorList>
            <person name="Hu S."/>
            <person name="Liang W."/>
        </authorList>
    </citation>
    <scope>NUCLEOTIDE SEQUENCE</scope>
    <source>
        <strain evidence="3">F2</strain>
        <plasmid evidence="3">unnamed</plasmid>
    </source>
</reference>
<organism evidence="3 4">
    <name type="scientific">Streptomyces cavourensis</name>
    <dbReference type="NCBI Taxonomy" id="67258"/>
    <lineage>
        <taxon>Bacteria</taxon>
        <taxon>Bacillati</taxon>
        <taxon>Actinomycetota</taxon>
        <taxon>Actinomycetes</taxon>
        <taxon>Kitasatosporales</taxon>
        <taxon>Streptomycetaceae</taxon>
        <taxon>Streptomyces</taxon>
    </lineage>
</organism>
<evidence type="ECO:0000256" key="1">
    <source>
        <dbReference type="ARBA" id="ARBA00022729"/>
    </source>
</evidence>
<name>A0ABY5FJE4_9ACTN</name>
<evidence type="ECO:0000313" key="3">
    <source>
        <dbReference type="EMBL" id="UTR83648.1"/>
    </source>
</evidence>
<sequence length="160" mass="17176">MIASNTADDPSRWRFTVTDVSCGKTLDPAVTAHAADSVGAPHSPPAPEPGKQFCVLAIDVENIGKKQNSWDTSSTVSLNVGDTRYTQSQTDDEYSSEYAQYWQDKTNTVATFGVNPGSKGPTHGVFQIPEGEQPTTAWFTSSTAIETVNGTEPGYLVTLK</sequence>
<keyword evidence="1" id="KW-0732">Signal</keyword>
<gene>
    <name evidence="3" type="ORF">NLU04_34630</name>
</gene>
<keyword evidence="4" id="KW-1185">Reference proteome</keyword>
<feature type="domain" description="DUF4352" evidence="2">
    <location>
        <begin position="46"/>
        <end position="139"/>
    </location>
</feature>
<geneLocation type="plasmid" evidence="3 4">
    <name>unnamed</name>
</geneLocation>